<dbReference type="SUPFAM" id="SSF51735">
    <property type="entry name" value="NAD(P)-binding Rossmann-fold domains"/>
    <property type="match status" value="1"/>
</dbReference>
<evidence type="ECO:0000259" key="2">
    <source>
        <dbReference type="Pfam" id="PF14667"/>
    </source>
</evidence>
<dbReference type="OrthoDB" id="9801056at2"/>
<evidence type="ECO:0000259" key="1">
    <source>
        <dbReference type="Pfam" id="PF01370"/>
    </source>
</evidence>
<evidence type="ECO:0000313" key="3">
    <source>
        <dbReference type="EMBL" id="RKT01352.1"/>
    </source>
</evidence>
<sequence>MIAIGITGNNGFIGSHLVNMLRLQPDRYKIINFDKHFFENKELLDNFVKQCDAIVHLAALNRHSDPEIIYSKNLELVNVLVDSLKRTNSKAHVIFSSSSQEEKDNLYGKSKKQGREILANWAHQNGGKFTGLIIPNVFGPFGKPNYNSFIATFCYQLTHGETPIIDNDGEIKLIYVSELAKKIINQIEQEKGQEVYYVSHTSLKKVSEILIKLQNYKDIYFEKGEIPEIKDTFELNLFNTFRSYFNLKEYYPVKLNECKDSRGAFIEIIRLGIGGQCSFSTTVAGITRGNHFHTRKIERFTVIKGKALIQLRKIDTDEVLNFYLDGNEPAYVDMPIWYTHNIKNIGEEDLYTIFWINETFNPEDSDTYFLEV</sequence>
<feature type="domain" description="Capsular polysaccharide assembling protein CapF C-terminal" evidence="2">
    <location>
        <begin position="259"/>
        <end position="368"/>
    </location>
</feature>
<comment type="caution">
    <text evidence="3">The sequence shown here is derived from an EMBL/GenBank/DDBJ whole genome shotgun (WGS) entry which is preliminary data.</text>
</comment>
<dbReference type="EMBL" id="RBXB01000001">
    <property type="protein sequence ID" value="RKT01352.1"/>
    <property type="molecule type" value="Genomic_DNA"/>
</dbReference>
<dbReference type="SUPFAM" id="SSF51182">
    <property type="entry name" value="RmlC-like cupins"/>
    <property type="match status" value="1"/>
</dbReference>
<dbReference type="InterPro" id="IPR014710">
    <property type="entry name" value="RmlC-like_jellyroll"/>
</dbReference>
<feature type="domain" description="NAD-dependent epimerase/dehydratase" evidence="1">
    <location>
        <begin position="6"/>
        <end position="195"/>
    </location>
</feature>
<dbReference type="Gene3D" id="3.40.50.720">
    <property type="entry name" value="NAD(P)-binding Rossmann-like Domain"/>
    <property type="match status" value="1"/>
</dbReference>
<dbReference type="Gene3D" id="2.60.120.10">
    <property type="entry name" value="Jelly Rolls"/>
    <property type="match status" value="1"/>
</dbReference>
<dbReference type="PANTHER" id="PTHR43245">
    <property type="entry name" value="BIFUNCTIONAL POLYMYXIN RESISTANCE PROTEIN ARNA"/>
    <property type="match status" value="1"/>
</dbReference>
<gene>
    <name evidence="3" type="ORF">BCF58_0571</name>
</gene>
<accession>A0A495SPC1</accession>
<dbReference type="InterPro" id="IPR011051">
    <property type="entry name" value="RmlC_Cupin_sf"/>
</dbReference>
<dbReference type="InterPro" id="IPR001509">
    <property type="entry name" value="Epimerase_deHydtase"/>
</dbReference>
<reference evidence="3 4" key="1">
    <citation type="submission" date="2018-10" db="EMBL/GenBank/DDBJ databases">
        <title>Genomic Encyclopedia of Archaeal and Bacterial Type Strains, Phase II (KMG-II): from individual species to whole genera.</title>
        <authorList>
            <person name="Goeker M."/>
        </authorList>
    </citation>
    <scope>NUCLEOTIDE SEQUENCE [LARGE SCALE GENOMIC DNA]</scope>
    <source>
        <strain evidence="3 4">DSM 14219</strain>
    </source>
</reference>
<dbReference type="AlphaFoldDB" id="A0A495SPC1"/>
<evidence type="ECO:0000313" key="4">
    <source>
        <dbReference type="Proteomes" id="UP000272428"/>
    </source>
</evidence>
<keyword evidence="4" id="KW-1185">Reference proteome</keyword>
<name>A0A495SPC1_9FLAO</name>
<dbReference type="Proteomes" id="UP000272428">
    <property type="component" value="Unassembled WGS sequence"/>
</dbReference>
<dbReference type="Pfam" id="PF14667">
    <property type="entry name" value="Polysacc_synt_C"/>
    <property type="match status" value="1"/>
</dbReference>
<dbReference type="RefSeq" id="WP_121460268.1">
    <property type="nucleotide sequence ID" value="NZ_RBXB01000001.1"/>
</dbReference>
<dbReference type="Pfam" id="PF01370">
    <property type="entry name" value="Epimerase"/>
    <property type="match status" value="1"/>
</dbReference>
<organism evidence="3 4">
    <name type="scientific">Chryseobacterium defluvii</name>
    <dbReference type="NCBI Taxonomy" id="160396"/>
    <lineage>
        <taxon>Bacteria</taxon>
        <taxon>Pseudomonadati</taxon>
        <taxon>Bacteroidota</taxon>
        <taxon>Flavobacteriia</taxon>
        <taxon>Flavobacteriales</taxon>
        <taxon>Weeksellaceae</taxon>
        <taxon>Chryseobacterium group</taxon>
        <taxon>Chryseobacterium</taxon>
    </lineage>
</organism>
<dbReference type="CDD" id="cd07007">
    <property type="entry name" value="cupin_CapF-like_C"/>
    <property type="match status" value="1"/>
</dbReference>
<proteinExistence type="predicted"/>
<dbReference type="InterPro" id="IPR029303">
    <property type="entry name" value="CapF_C"/>
</dbReference>
<protein>
    <submittedName>
        <fullName evidence="3">UDP-2-acetamido-2,6-beta-L-arabino-hexul-4-ose reductase</fullName>
    </submittedName>
</protein>
<dbReference type="InterPro" id="IPR036291">
    <property type="entry name" value="NAD(P)-bd_dom_sf"/>
</dbReference>
<dbReference type="InterPro" id="IPR050177">
    <property type="entry name" value="Lipid_A_modif_metabolic_enz"/>
</dbReference>